<dbReference type="PROSITE" id="PS50096">
    <property type="entry name" value="IQ"/>
    <property type="match status" value="1"/>
</dbReference>
<dbReference type="FunFam" id="1.10.220.150:FF:000009">
    <property type="entry name" value="stromal membrane-associated protein 1 isoform X1"/>
    <property type="match status" value="1"/>
</dbReference>
<feature type="domain" description="Arf-GAP" evidence="6">
    <location>
        <begin position="2"/>
        <end position="124"/>
    </location>
</feature>
<dbReference type="OMA" id="ALVWTSY"/>
<dbReference type="InterPro" id="IPR005113">
    <property type="entry name" value="uDENN_dom"/>
</dbReference>
<keyword evidence="1" id="KW-0343">GTPase activation</keyword>
<evidence type="ECO:0000259" key="7">
    <source>
        <dbReference type="PROSITE" id="PS50211"/>
    </source>
</evidence>
<dbReference type="Pfam" id="PF02141">
    <property type="entry name" value="DENN"/>
    <property type="match status" value="1"/>
</dbReference>
<dbReference type="GO" id="GO:0031410">
    <property type="term" value="C:cytoplasmic vesicle"/>
    <property type="evidence" value="ECO:0007669"/>
    <property type="project" value="TreeGrafter"/>
</dbReference>
<keyword evidence="4" id="KW-0862">Zinc</keyword>
<evidence type="ECO:0000256" key="3">
    <source>
        <dbReference type="ARBA" id="ARBA00022771"/>
    </source>
</evidence>
<dbReference type="InterPro" id="IPR037278">
    <property type="entry name" value="ARFGAP/RecO"/>
</dbReference>
<dbReference type="SMART" id="SM00015">
    <property type="entry name" value="IQ"/>
    <property type="match status" value="3"/>
</dbReference>
<evidence type="ECO:0000256" key="2">
    <source>
        <dbReference type="ARBA" id="ARBA00022723"/>
    </source>
</evidence>
<dbReference type="Gene3D" id="1.10.220.150">
    <property type="entry name" value="Arf GTPase activating protein"/>
    <property type="match status" value="1"/>
</dbReference>
<dbReference type="PRINTS" id="PR00405">
    <property type="entry name" value="REVINTRACTNG"/>
</dbReference>
<dbReference type="InterPro" id="IPR038508">
    <property type="entry name" value="ArfGAP_dom_sf"/>
</dbReference>
<name>A0A0G4INH2_PLABS</name>
<dbReference type="GO" id="GO:0032483">
    <property type="term" value="P:regulation of Rab protein signal transduction"/>
    <property type="evidence" value="ECO:0007669"/>
    <property type="project" value="TreeGrafter"/>
</dbReference>
<dbReference type="Pfam" id="PF03456">
    <property type="entry name" value="uDENN"/>
    <property type="match status" value="1"/>
</dbReference>
<dbReference type="SMART" id="SM00800">
    <property type="entry name" value="uDENN"/>
    <property type="match status" value="1"/>
</dbReference>
<dbReference type="PROSITE" id="PS50115">
    <property type="entry name" value="ARFGAP"/>
    <property type="match status" value="1"/>
</dbReference>
<evidence type="ECO:0000256" key="4">
    <source>
        <dbReference type="ARBA" id="ARBA00022833"/>
    </source>
</evidence>
<gene>
    <name evidence="8" type="ORF">PBRA_005467</name>
</gene>
<evidence type="ECO:0000313" key="8">
    <source>
        <dbReference type="EMBL" id="CEO96863.1"/>
    </source>
</evidence>
<dbReference type="PROSITE" id="PS50211">
    <property type="entry name" value="DENN"/>
    <property type="match status" value="1"/>
</dbReference>
<dbReference type="GO" id="GO:0008270">
    <property type="term" value="F:zinc ion binding"/>
    <property type="evidence" value="ECO:0007669"/>
    <property type="project" value="UniProtKB-KW"/>
</dbReference>
<proteinExistence type="predicted"/>
<dbReference type="InterPro" id="IPR043153">
    <property type="entry name" value="DENN_C"/>
</dbReference>
<dbReference type="STRING" id="37360.A0A0G4INH2"/>
<dbReference type="PANTHER" id="PTHR12296:SF21">
    <property type="entry name" value="DENN DOMAIN-CONTAINING PROTEIN 3"/>
    <property type="match status" value="1"/>
</dbReference>
<dbReference type="InterPro" id="IPR000048">
    <property type="entry name" value="IQ_motif_EF-hand-BS"/>
</dbReference>
<evidence type="ECO:0000259" key="6">
    <source>
        <dbReference type="PROSITE" id="PS50115"/>
    </source>
</evidence>
<dbReference type="OrthoDB" id="6019893at2759"/>
<organism evidence="8 9">
    <name type="scientific">Plasmodiophora brassicae</name>
    <name type="common">Clubroot disease agent</name>
    <dbReference type="NCBI Taxonomy" id="37360"/>
    <lineage>
        <taxon>Eukaryota</taxon>
        <taxon>Sar</taxon>
        <taxon>Rhizaria</taxon>
        <taxon>Endomyxa</taxon>
        <taxon>Phytomyxea</taxon>
        <taxon>Plasmodiophorida</taxon>
        <taxon>Plasmodiophoridae</taxon>
        <taxon>Plasmodiophora</taxon>
    </lineage>
</organism>
<feature type="domain" description="UDENN" evidence="7">
    <location>
        <begin position="155"/>
        <end position="623"/>
    </location>
</feature>
<dbReference type="Pfam" id="PF01412">
    <property type="entry name" value="ArfGap"/>
    <property type="match status" value="1"/>
</dbReference>
<evidence type="ECO:0000256" key="5">
    <source>
        <dbReference type="PROSITE-ProRule" id="PRU00288"/>
    </source>
</evidence>
<reference evidence="8 9" key="1">
    <citation type="submission" date="2015-02" db="EMBL/GenBank/DDBJ databases">
        <authorList>
            <person name="Chooi Y.-H."/>
        </authorList>
    </citation>
    <scope>NUCLEOTIDE SEQUENCE [LARGE SCALE GENOMIC DNA]</scope>
    <source>
        <strain evidence="8">E3</strain>
    </source>
</reference>
<dbReference type="AlphaFoldDB" id="A0A0G4INH2"/>
<evidence type="ECO:0000313" key="9">
    <source>
        <dbReference type="Proteomes" id="UP000039324"/>
    </source>
</evidence>
<dbReference type="InterPro" id="IPR001194">
    <property type="entry name" value="cDENN_dom"/>
</dbReference>
<dbReference type="InterPro" id="IPR001164">
    <property type="entry name" value="ArfGAP_dom"/>
</dbReference>
<dbReference type="InterPro" id="IPR051696">
    <property type="entry name" value="DENN_Domain_GEFs"/>
</dbReference>
<keyword evidence="3 5" id="KW-0863">Zinc-finger</keyword>
<dbReference type="EMBL" id="CDSF01000077">
    <property type="protein sequence ID" value="CEO96863.1"/>
    <property type="molecule type" value="Genomic_DNA"/>
</dbReference>
<dbReference type="InterPro" id="IPR005112">
    <property type="entry name" value="dDENN_dom"/>
</dbReference>
<evidence type="ECO:0008006" key="10">
    <source>
        <dbReference type="Google" id="ProtNLM"/>
    </source>
</evidence>
<sequence length="1125" mass="125537">KQVLAKLWRELERPGNDVCADCGAPDPEWASVNLGVLLCKACVGMHRALGVHVSVVRSITLDQWDDALLANIQAVGNLKANEFYERDLPSSAKLKPGASTEERAAFIRRKYVDKAFTSSKSRTSSDERVASPVVAREPAMPLRLVDYFLTVERGSRTSDASGMHFLESTYDARLGDRYPADDHADFPLQAESVCPFAFPDGLRLSLQQSPPSRVAFSLTSAQGVRQFVVGIMFWELLSPMEIVGELRPGDEFPEQATSVYTPRCLLLISHWPFLVTFERWLSVLYRISLSSAPLPLERFIGNFVSEVPVPPPGKIAVQFSVADVTIRLTRPPPNALPLADVRLSTLFQCLDLNNVVALFTAALTEQKVLLCSTQSAALVDVAESITALIFPFYWQGVYVPVLPRRLAEFIHSPVPFIAGVSSALLSGPHAIDIPSDVLIFNLDSNEVLMPAADTLPPLPDKSLRKLLDGLRPVIAGLSAPRDIGAVYPFNEHLQPIEKFGETGLLVDESGTSAKTAGNSMSKPSLLRFIRSPKRDLSAPSAPEGSDGLKVDADIVREQFLRFMVKLFCRYRQFIVADGDCRFDRATALRDCPDGHRALLAAVTETQMFERFIRDRCPVSDGARVPDDVRYFDEVIVAKLNRSNFHKHRSTPFLDDTSSAVTTTFVAPLPNHVGIPDDAVYEYVQFPRLKASAFGAPRHVDALIKSTEQRRAVVSTLARRVNNDLMKGRVAPQFQSWERIRRGALAIQTRYRGYRLRARFTALRRCAVFIGQRWRFVRRRRAAFLAQSALHVYLCRAHRALLAHVRSAHVLTGALQTYKSVVRARLVQASVVTLQAAVASLAEIAKRHRALRLIVRVQSRLRMQIQRRRYLVMHARVVSIQAIWRGIRVRRHQLFVIREGIASCRLQLSDLWRQLGSDLQYRSQFWTTLDGPPSYLSWMMHIEEAHRLQAEASALSPAAKALNAERLRVERAQIYVALKKRTSSADRERLFAAAGLTGGHRKKRLSELVWSKAGDEALSASVVLTAIPGGDLMTRRKRERVRSALHATTMSSLKAVVRLQTRVAVLRAEARAAASHNERLSIRNQILLRQARLLAANAAPRTPSLPVSSLADILPSRTGFKPQFIK</sequence>
<dbReference type="SUPFAM" id="SSF57863">
    <property type="entry name" value="ArfGap/RecO-like zinc finger"/>
    <property type="match status" value="1"/>
</dbReference>
<dbReference type="CDD" id="cd08204">
    <property type="entry name" value="ArfGap"/>
    <property type="match status" value="1"/>
</dbReference>
<dbReference type="Gene3D" id="3.40.50.11500">
    <property type="match status" value="1"/>
</dbReference>
<dbReference type="SMART" id="SM00799">
    <property type="entry name" value="DENN"/>
    <property type="match status" value="1"/>
</dbReference>
<accession>A0A0G4INH2</accession>
<keyword evidence="2" id="KW-0479">Metal-binding</keyword>
<protein>
    <recommendedName>
        <fullName evidence="10">Arf-GAP domain-containing protein</fullName>
    </recommendedName>
</protein>
<feature type="non-terminal residue" evidence="8">
    <location>
        <position position="1"/>
    </location>
</feature>
<evidence type="ECO:0000256" key="1">
    <source>
        <dbReference type="ARBA" id="ARBA00022468"/>
    </source>
</evidence>
<dbReference type="Proteomes" id="UP000039324">
    <property type="component" value="Unassembled WGS sequence"/>
</dbReference>
<dbReference type="InterPro" id="IPR037516">
    <property type="entry name" value="Tripartite_DENN"/>
</dbReference>
<dbReference type="SMART" id="SM00105">
    <property type="entry name" value="ArfGap"/>
    <property type="match status" value="1"/>
</dbReference>
<dbReference type="Gene3D" id="3.30.450.200">
    <property type="match status" value="1"/>
</dbReference>
<dbReference type="SMART" id="SM00801">
    <property type="entry name" value="dDENN"/>
    <property type="match status" value="1"/>
</dbReference>
<dbReference type="GO" id="GO:0005096">
    <property type="term" value="F:GTPase activator activity"/>
    <property type="evidence" value="ECO:0007669"/>
    <property type="project" value="UniProtKB-KW"/>
</dbReference>
<dbReference type="PANTHER" id="PTHR12296">
    <property type="entry name" value="DENN DOMAIN-CONTAINING PROTEIN 4"/>
    <property type="match status" value="1"/>
</dbReference>
<keyword evidence="9" id="KW-1185">Reference proteome</keyword>